<dbReference type="Proteomes" id="UP000027100">
    <property type="component" value="Unassembled WGS sequence"/>
</dbReference>
<proteinExistence type="predicted"/>
<dbReference type="PANTHER" id="PTHR43625">
    <property type="entry name" value="AFLATOXIN B1 ALDEHYDE REDUCTASE"/>
    <property type="match status" value="1"/>
</dbReference>
<keyword evidence="1" id="KW-0560">Oxidoreductase</keyword>
<name>A0A062VM98_9PROT</name>
<dbReference type="PANTHER" id="PTHR43625:SF5">
    <property type="entry name" value="PYRIDOXAL REDUCTASE, CHLOROPLASTIC"/>
    <property type="match status" value="1"/>
</dbReference>
<dbReference type="InterPro" id="IPR020471">
    <property type="entry name" value="AKR"/>
</dbReference>
<dbReference type="CDD" id="cd19076">
    <property type="entry name" value="AKR_AKR13A_13D"/>
    <property type="match status" value="1"/>
</dbReference>
<dbReference type="STRING" id="1280954.HPO_07028"/>
<dbReference type="InterPro" id="IPR023210">
    <property type="entry name" value="NADP_OxRdtase_dom"/>
</dbReference>
<dbReference type="OrthoDB" id="9803483at2"/>
<dbReference type="RefSeq" id="WP_035596200.1">
    <property type="nucleotide sequence ID" value="NZ_ARYM01000006.1"/>
</dbReference>
<gene>
    <name evidence="3" type="ORF">HPO_07028</name>
</gene>
<protein>
    <submittedName>
        <fullName evidence="3">Aldo/keto reductase family oxidoreductase</fullName>
    </submittedName>
</protein>
<dbReference type="InterPro" id="IPR050791">
    <property type="entry name" value="Aldo-Keto_reductase"/>
</dbReference>
<keyword evidence="4" id="KW-1185">Reference proteome</keyword>
<dbReference type="AlphaFoldDB" id="A0A062VM98"/>
<dbReference type="InterPro" id="IPR036812">
    <property type="entry name" value="NAD(P)_OxRdtase_dom_sf"/>
</dbReference>
<evidence type="ECO:0000259" key="2">
    <source>
        <dbReference type="Pfam" id="PF00248"/>
    </source>
</evidence>
<sequence length="340" mass="37376">MTVERRRIGDRQVHPVGLGCMNIMHSYGPPADEHEAKALLVRALDIGCDFLDTATIYGLGRSEELIGEALGKRRQEYFLASKCVLGFREKQRTLDGRPEAIKAACEASLKRLRTDVIDLYYLHRPDPKVPVEESAGAMADLIREGKIRFYGLSEMGEDQLRRAHKVHPVAALQSEYSLWVRNPEIAVLEACRELGVAFVAFSPVGRGFLADPPADPSAFHDTDMRKVLFPRFSDENYAGNLPLLETARAVAREAGCSVAQLAIAWAMAKGDHVLPIPGTRSIRHLEENHAAAGVRLTAEQVSQLDAAFAPERAVGPRYSAAGQASVTTEMFDFEKSQHGG</sequence>
<evidence type="ECO:0000313" key="3">
    <source>
        <dbReference type="EMBL" id="KCZ99303.1"/>
    </source>
</evidence>
<organism evidence="3 4">
    <name type="scientific">Hyphomonas polymorpha PS728</name>
    <dbReference type="NCBI Taxonomy" id="1280954"/>
    <lineage>
        <taxon>Bacteria</taxon>
        <taxon>Pseudomonadati</taxon>
        <taxon>Pseudomonadota</taxon>
        <taxon>Alphaproteobacteria</taxon>
        <taxon>Hyphomonadales</taxon>
        <taxon>Hyphomonadaceae</taxon>
        <taxon>Hyphomonas</taxon>
    </lineage>
</organism>
<dbReference type="Gene3D" id="3.20.20.100">
    <property type="entry name" value="NADP-dependent oxidoreductase domain"/>
    <property type="match status" value="1"/>
</dbReference>
<dbReference type="EMBL" id="ARYM01000006">
    <property type="protein sequence ID" value="KCZ99303.1"/>
    <property type="molecule type" value="Genomic_DNA"/>
</dbReference>
<comment type="caution">
    <text evidence="3">The sequence shown here is derived from an EMBL/GenBank/DDBJ whole genome shotgun (WGS) entry which is preliminary data.</text>
</comment>
<evidence type="ECO:0000313" key="4">
    <source>
        <dbReference type="Proteomes" id="UP000027100"/>
    </source>
</evidence>
<dbReference type="Pfam" id="PF00248">
    <property type="entry name" value="Aldo_ket_red"/>
    <property type="match status" value="1"/>
</dbReference>
<dbReference type="GO" id="GO:0016491">
    <property type="term" value="F:oxidoreductase activity"/>
    <property type="evidence" value="ECO:0007669"/>
    <property type="project" value="UniProtKB-KW"/>
</dbReference>
<dbReference type="GO" id="GO:0005737">
    <property type="term" value="C:cytoplasm"/>
    <property type="evidence" value="ECO:0007669"/>
    <property type="project" value="TreeGrafter"/>
</dbReference>
<reference evidence="3 4" key="1">
    <citation type="journal article" date="2014" name="Antonie Van Leeuwenhoek">
        <title>Hyphomonas beringensis sp. nov. and Hyphomonas chukchiensis sp. nov., isolated from surface seawater of the Bering Sea and Chukchi Sea.</title>
        <authorList>
            <person name="Li C."/>
            <person name="Lai Q."/>
            <person name="Li G."/>
            <person name="Dong C."/>
            <person name="Wang J."/>
            <person name="Liao Y."/>
            <person name="Shao Z."/>
        </authorList>
    </citation>
    <scope>NUCLEOTIDE SEQUENCE [LARGE SCALE GENOMIC DNA]</scope>
    <source>
        <strain evidence="3 4">PS728</strain>
    </source>
</reference>
<feature type="domain" description="NADP-dependent oxidoreductase" evidence="2">
    <location>
        <begin position="16"/>
        <end position="307"/>
    </location>
</feature>
<accession>A0A062VM98</accession>
<dbReference type="PRINTS" id="PR00069">
    <property type="entry name" value="ALDKETRDTASE"/>
</dbReference>
<dbReference type="SUPFAM" id="SSF51430">
    <property type="entry name" value="NAD(P)-linked oxidoreductase"/>
    <property type="match status" value="1"/>
</dbReference>
<evidence type="ECO:0000256" key="1">
    <source>
        <dbReference type="ARBA" id="ARBA00023002"/>
    </source>
</evidence>
<dbReference type="PATRIC" id="fig|1280954.3.peg.1425"/>
<dbReference type="eggNOG" id="COG0667">
    <property type="taxonomic scope" value="Bacteria"/>
</dbReference>